<dbReference type="EMBL" id="JBHTIF010000001">
    <property type="protein sequence ID" value="MFD0726325.1"/>
    <property type="molecule type" value="Genomic_DNA"/>
</dbReference>
<keyword evidence="2" id="KW-1185">Reference proteome</keyword>
<name>A0ABW2YDE1_9GAMM</name>
<accession>A0ABW2YDE1</accession>
<proteinExistence type="predicted"/>
<evidence type="ECO:0000313" key="2">
    <source>
        <dbReference type="Proteomes" id="UP001597110"/>
    </source>
</evidence>
<reference evidence="2" key="1">
    <citation type="journal article" date="2019" name="Int. J. Syst. Evol. Microbiol.">
        <title>The Global Catalogue of Microorganisms (GCM) 10K type strain sequencing project: providing services to taxonomists for standard genome sequencing and annotation.</title>
        <authorList>
            <consortium name="The Broad Institute Genomics Platform"/>
            <consortium name="The Broad Institute Genome Sequencing Center for Infectious Disease"/>
            <person name="Wu L."/>
            <person name="Ma J."/>
        </authorList>
    </citation>
    <scope>NUCLEOTIDE SEQUENCE [LARGE SCALE GENOMIC DNA]</scope>
    <source>
        <strain evidence="2">CCUG 55585</strain>
    </source>
</reference>
<dbReference type="Pfam" id="PF05721">
    <property type="entry name" value="PhyH"/>
    <property type="match status" value="1"/>
</dbReference>
<comment type="caution">
    <text evidence="1">The sequence shown here is derived from an EMBL/GenBank/DDBJ whole genome shotgun (WGS) entry which is preliminary data.</text>
</comment>
<evidence type="ECO:0000313" key="1">
    <source>
        <dbReference type="EMBL" id="MFD0726325.1"/>
    </source>
</evidence>
<dbReference type="Proteomes" id="UP001597110">
    <property type="component" value="Unassembled WGS sequence"/>
</dbReference>
<gene>
    <name evidence="1" type="ORF">ACFQ0E_12050</name>
</gene>
<dbReference type="GO" id="GO:0051213">
    <property type="term" value="F:dioxygenase activity"/>
    <property type="evidence" value="ECO:0007669"/>
    <property type="project" value="UniProtKB-KW"/>
</dbReference>
<dbReference type="SUPFAM" id="SSF51197">
    <property type="entry name" value="Clavaminate synthase-like"/>
    <property type="match status" value="1"/>
</dbReference>
<dbReference type="Gene3D" id="2.60.120.620">
    <property type="entry name" value="q2cbj1_9rhob like domain"/>
    <property type="match status" value="1"/>
</dbReference>
<keyword evidence="1" id="KW-0223">Dioxygenase</keyword>
<sequence>MTAAQLDVDGAIRLESGLSWDLLATLPVDDALEDGLAGARDLLWQPWCARLVAPIRRRLHAAGVLAAESVAVQCTLFRKTADCNWKVPYHQDLSVPVAARVEHPALTGWSSKPDGLYVQPPEALLSDLLAVRLHLDICGEDDGPLRIVPGSHRAGRLPFAAIADVPKSARERSCVAAPGDLWLMRPLVLHASSRALRPNGRRVLHFLFAPPDPGHGLQWRIAV</sequence>
<keyword evidence="1" id="KW-0560">Oxidoreductase</keyword>
<organism evidence="1 2">
    <name type="scientific">Lysobacter brunescens</name>
    <dbReference type="NCBI Taxonomy" id="262323"/>
    <lineage>
        <taxon>Bacteria</taxon>
        <taxon>Pseudomonadati</taxon>
        <taxon>Pseudomonadota</taxon>
        <taxon>Gammaproteobacteria</taxon>
        <taxon>Lysobacterales</taxon>
        <taxon>Lysobacteraceae</taxon>
        <taxon>Lysobacter</taxon>
    </lineage>
</organism>
<dbReference type="InterPro" id="IPR008775">
    <property type="entry name" value="Phytyl_CoA_dOase-like"/>
</dbReference>
<protein>
    <submittedName>
        <fullName evidence="1">Phytanoyl-CoA dioxygenase family protein</fullName>
    </submittedName>
</protein>
<dbReference type="RefSeq" id="WP_386823968.1">
    <property type="nucleotide sequence ID" value="NZ_JBHTIF010000001.1"/>
</dbReference>